<name>A0A6A4VGC7_AMPAM</name>
<evidence type="ECO:0000256" key="7">
    <source>
        <dbReference type="SAM" id="MobiDB-lite"/>
    </source>
</evidence>
<reference evidence="9 10" key="1">
    <citation type="submission" date="2019-07" db="EMBL/GenBank/DDBJ databases">
        <title>Draft genome assembly of a fouling barnacle, Amphibalanus amphitrite (Darwin, 1854): The first reference genome for Thecostraca.</title>
        <authorList>
            <person name="Kim W."/>
        </authorList>
    </citation>
    <scope>NUCLEOTIDE SEQUENCE [LARGE SCALE GENOMIC DNA]</scope>
    <source>
        <strain evidence="9">SNU_AA5</strain>
        <tissue evidence="9">Soma without cirri and trophi</tissue>
    </source>
</reference>
<protein>
    <submittedName>
        <fullName evidence="9">Glycerol-3-phosphate acyltransferase 1, mitochondrial</fullName>
    </submittedName>
</protein>
<dbReference type="Pfam" id="PF01553">
    <property type="entry name" value="Acyltransferase"/>
    <property type="match status" value="1"/>
</dbReference>
<sequence length="842" mass="92067">MTLFGGQQQGTVSAPRLQPPAPARKGGASRADGPPSAAPSWARSGGSTLAPFKVTPMIQLGGRDGGGDRPYMGGCCPRCTPHSKKAHLDPQVMQLGIRNLLRVNTMDPDRSFLVRTFCFISHTATREIRQPKADISNQAVLDTDAVQLALEQSVEMELESRGLTESPEADQLVRRVLYARAEAILTGMRTTISTVMLRFSTWALLHLLRCMLGSVLVHKGQLEAVKQAQRASPGTPVIFLPLHKSHLDYILLSFVCTNYGIQAPLVAAGDNLRIPLFGPLLSRLGAFFVKRRLDTASGRKDLLYRAILQNYMEVALARGYNMEFFIEGGRSRNGRPRPPKAGLLSVVVHAFNQQRIDDALLVPVGVSYDRIIDGNFIGEQLGRPKQGESVAAAVRAIWAVLRGRHGSVRLDLAQPFKLSEFLSTGRYPRPAPPLLDSVPLSSSPDSNSSGSSLFGLDQVDLQQRSAVSALAQHVLYDAASCCAVMSTQLVALLLLHRFRSGCTLSALTNAFGKTRDDLRTRRVDVGFTGETGDVVRSAVSLLGPGLVTEERLQMSGGPDRPPLEVTFVRPVTILPNVLELAYYSHGASQPLGVDAVLAASLLSLLTVDLAALVDAGPTRDCEVGQHQLLTAAAHLADLLSDELLLAPPCRPIEDALTEPFNRLTSAEVLVSVQDKPANESEEWASRAFARFRDQTEQADSESDYSDGDTDFGHPANETFYMVQLTADSREQLLFLQSQVAPVIDTYYITACCLHRLVGQELAEQDFVLDVLYEIKNKLMLGMLAYGESLSAETIRSALRTFRRWGVLDSFDQDGLRLIYLSRQYDGDQPLGRLVARILPFKK</sequence>
<dbReference type="PIRSF" id="PIRSF000437">
    <property type="entry name" value="GPAT_DHAPAT"/>
    <property type="match status" value="1"/>
</dbReference>
<dbReference type="GO" id="GO:0006631">
    <property type="term" value="P:fatty acid metabolic process"/>
    <property type="evidence" value="ECO:0007669"/>
    <property type="project" value="TreeGrafter"/>
</dbReference>
<dbReference type="InterPro" id="IPR041728">
    <property type="entry name" value="GPAT/DHAPAT_LPLAT"/>
</dbReference>
<dbReference type="GO" id="GO:0006072">
    <property type="term" value="P:glycerol-3-phosphate metabolic process"/>
    <property type="evidence" value="ECO:0007669"/>
    <property type="project" value="TreeGrafter"/>
</dbReference>
<dbReference type="GO" id="GO:0008654">
    <property type="term" value="P:phospholipid biosynthetic process"/>
    <property type="evidence" value="ECO:0007669"/>
    <property type="project" value="TreeGrafter"/>
</dbReference>
<comment type="caution">
    <text evidence="9">The sequence shown here is derived from an EMBL/GenBank/DDBJ whole genome shotgun (WGS) entry which is preliminary data.</text>
</comment>
<feature type="domain" description="Phospholipid/glycerol acyltransferase" evidence="8">
    <location>
        <begin position="237"/>
        <end position="369"/>
    </location>
</feature>
<dbReference type="OrthoDB" id="5962536at2759"/>
<dbReference type="SUPFAM" id="SSF69593">
    <property type="entry name" value="Glycerol-3-phosphate (1)-acyltransferase"/>
    <property type="match status" value="1"/>
</dbReference>
<keyword evidence="4" id="KW-0472">Membrane</keyword>
<comment type="similarity">
    <text evidence="2 6">Belongs to the GPAT/DAPAT family.</text>
</comment>
<evidence type="ECO:0000256" key="2">
    <source>
        <dbReference type="ARBA" id="ARBA00007937"/>
    </source>
</evidence>
<evidence type="ECO:0000313" key="10">
    <source>
        <dbReference type="Proteomes" id="UP000440578"/>
    </source>
</evidence>
<gene>
    <name evidence="9" type="primary">GPAM</name>
    <name evidence="9" type="ORF">FJT64_009113</name>
</gene>
<dbReference type="InterPro" id="IPR022284">
    <property type="entry name" value="GPAT/DHAPAT"/>
</dbReference>
<dbReference type="InterPro" id="IPR045520">
    <property type="entry name" value="GPAT/DHAPAT_C"/>
</dbReference>
<comment type="subcellular location">
    <subcellularLocation>
        <location evidence="1">Membrane</location>
    </subcellularLocation>
</comment>
<evidence type="ECO:0000256" key="4">
    <source>
        <dbReference type="ARBA" id="ARBA00023136"/>
    </source>
</evidence>
<evidence type="ECO:0000256" key="6">
    <source>
        <dbReference type="PIRNR" id="PIRNR000437"/>
    </source>
</evidence>
<dbReference type="Proteomes" id="UP000440578">
    <property type="component" value="Unassembled WGS sequence"/>
</dbReference>
<keyword evidence="3 6" id="KW-0808">Transferase</keyword>
<dbReference type="GO" id="GO:0019432">
    <property type="term" value="P:triglyceride biosynthetic process"/>
    <property type="evidence" value="ECO:0007669"/>
    <property type="project" value="TreeGrafter"/>
</dbReference>
<feature type="region of interest" description="Disordered" evidence="7">
    <location>
        <begin position="1"/>
        <end position="48"/>
    </location>
</feature>
<dbReference type="SMART" id="SM00563">
    <property type="entry name" value="PlsC"/>
    <property type="match status" value="1"/>
</dbReference>
<evidence type="ECO:0000313" key="9">
    <source>
        <dbReference type="EMBL" id="KAF0292995.1"/>
    </source>
</evidence>
<keyword evidence="5 6" id="KW-0012">Acyltransferase</keyword>
<dbReference type="GO" id="GO:0004366">
    <property type="term" value="F:glycerol-3-phosphate O-acyltransferase activity"/>
    <property type="evidence" value="ECO:0007669"/>
    <property type="project" value="TreeGrafter"/>
</dbReference>
<dbReference type="InterPro" id="IPR002123">
    <property type="entry name" value="Plipid/glycerol_acylTrfase"/>
</dbReference>
<dbReference type="AlphaFoldDB" id="A0A6A4VGC7"/>
<dbReference type="PANTHER" id="PTHR12563:SF23">
    <property type="entry name" value="BCDNA.GH07066"/>
    <property type="match status" value="1"/>
</dbReference>
<dbReference type="Pfam" id="PF19277">
    <property type="entry name" value="GPAT_C"/>
    <property type="match status" value="1"/>
</dbReference>
<proteinExistence type="inferred from homology"/>
<evidence type="ECO:0000256" key="1">
    <source>
        <dbReference type="ARBA" id="ARBA00004370"/>
    </source>
</evidence>
<keyword evidence="10" id="KW-1185">Reference proteome</keyword>
<evidence type="ECO:0000256" key="3">
    <source>
        <dbReference type="ARBA" id="ARBA00022679"/>
    </source>
</evidence>
<feature type="compositionally biased region" description="Polar residues" evidence="7">
    <location>
        <begin position="1"/>
        <end position="12"/>
    </location>
</feature>
<evidence type="ECO:0000256" key="5">
    <source>
        <dbReference type="ARBA" id="ARBA00023315"/>
    </source>
</evidence>
<dbReference type="PANTHER" id="PTHR12563">
    <property type="entry name" value="GLYCEROL-3-PHOSPHATE ACYLTRANSFERASE"/>
    <property type="match status" value="1"/>
</dbReference>
<dbReference type="CDD" id="cd07993">
    <property type="entry name" value="LPLAT_DHAPAT-like"/>
    <property type="match status" value="1"/>
</dbReference>
<evidence type="ECO:0000259" key="8">
    <source>
        <dbReference type="SMART" id="SM00563"/>
    </source>
</evidence>
<accession>A0A6A4VGC7</accession>
<dbReference type="GO" id="GO:0031966">
    <property type="term" value="C:mitochondrial membrane"/>
    <property type="evidence" value="ECO:0007669"/>
    <property type="project" value="TreeGrafter"/>
</dbReference>
<dbReference type="EMBL" id="VIIS01001781">
    <property type="protein sequence ID" value="KAF0292995.1"/>
    <property type="molecule type" value="Genomic_DNA"/>
</dbReference>
<organism evidence="9 10">
    <name type="scientific">Amphibalanus amphitrite</name>
    <name type="common">Striped barnacle</name>
    <name type="synonym">Balanus amphitrite</name>
    <dbReference type="NCBI Taxonomy" id="1232801"/>
    <lineage>
        <taxon>Eukaryota</taxon>
        <taxon>Metazoa</taxon>
        <taxon>Ecdysozoa</taxon>
        <taxon>Arthropoda</taxon>
        <taxon>Crustacea</taxon>
        <taxon>Multicrustacea</taxon>
        <taxon>Cirripedia</taxon>
        <taxon>Thoracica</taxon>
        <taxon>Thoracicalcarea</taxon>
        <taxon>Balanomorpha</taxon>
        <taxon>Balanoidea</taxon>
        <taxon>Balanidae</taxon>
        <taxon>Amphibalaninae</taxon>
        <taxon>Amphibalanus</taxon>
    </lineage>
</organism>